<evidence type="ECO:0000313" key="3">
    <source>
        <dbReference type="Proteomes" id="UP001189624"/>
    </source>
</evidence>
<dbReference type="EMBL" id="OY731402">
    <property type="protein sequence ID" value="CAJ1957860.1"/>
    <property type="molecule type" value="Genomic_DNA"/>
</dbReference>
<organism evidence="2 3">
    <name type="scientific">Sphenostylis stenocarpa</name>
    <dbReference type="NCBI Taxonomy" id="92480"/>
    <lineage>
        <taxon>Eukaryota</taxon>
        <taxon>Viridiplantae</taxon>
        <taxon>Streptophyta</taxon>
        <taxon>Embryophyta</taxon>
        <taxon>Tracheophyta</taxon>
        <taxon>Spermatophyta</taxon>
        <taxon>Magnoliopsida</taxon>
        <taxon>eudicotyledons</taxon>
        <taxon>Gunneridae</taxon>
        <taxon>Pentapetalae</taxon>
        <taxon>rosids</taxon>
        <taxon>fabids</taxon>
        <taxon>Fabales</taxon>
        <taxon>Fabaceae</taxon>
        <taxon>Papilionoideae</taxon>
        <taxon>50 kb inversion clade</taxon>
        <taxon>NPAAA clade</taxon>
        <taxon>indigoferoid/millettioid clade</taxon>
        <taxon>Phaseoleae</taxon>
        <taxon>Sphenostylis</taxon>
    </lineage>
</organism>
<reference evidence="2" key="1">
    <citation type="submission" date="2023-10" db="EMBL/GenBank/DDBJ databases">
        <authorList>
            <person name="Domelevo Entfellner J.-B."/>
        </authorList>
    </citation>
    <scope>NUCLEOTIDE SEQUENCE</scope>
</reference>
<feature type="compositionally biased region" description="Basic and acidic residues" evidence="1">
    <location>
        <begin position="10"/>
        <end position="22"/>
    </location>
</feature>
<evidence type="ECO:0000256" key="1">
    <source>
        <dbReference type="SAM" id="MobiDB-lite"/>
    </source>
</evidence>
<accession>A0AA86VR11</accession>
<dbReference type="Proteomes" id="UP001189624">
    <property type="component" value="Chromosome 5"/>
</dbReference>
<dbReference type="AlphaFoldDB" id="A0AA86VR11"/>
<feature type="region of interest" description="Disordered" evidence="1">
    <location>
        <begin position="1"/>
        <end position="22"/>
    </location>
</feature>
<protein>
    <submittedName>
        <fullName evidence="2">Uncharacterized protein</fullName>
    </submittedName>
</protein>
<name>A0AA86VR11_9FABA</name>
<gene>
    <name evidence="2" type="ORF">AYBTSS11_LOCUS17431</name>
</gene>
<keyword evidence="3" id="KW-1185">Reference proteome</keyword>
<dbReference type="Gramene" id="rna-AYBTSS11_LOCUS17431">
    <property type="protein sequence ID" value="CAJ1957860.1"/>
    <property type="gene ID" value="gene-AYBTSS11_LOCUS17431"/>
</dbReference>
<feature type="non-terminal residue" evidence="2">
    <location>
        <position position="63"/>
    </location>
</feature>
<sequence length="63" mass="7644">MGIQRWNNRRSHEEQEKNRERNYKMQKVVGYAVKGEFRPEIDRRGDLTAILKHKIHHMLLVDS</sequence>
<evidence type="ECO:0000313" key="2">
    <source>
        <dbReference type="EMBL" id="CAJ1957860.1"/>
    </source>
</evidence>
<proteinExistence type="predicted"/>